<dbReference type="Proteomes" id="UP000267464">
    <property type="component" value="Unassembled WGS sequence"/>
</dbReference>
<keyword evidence="1" id="KW-0732">Signal</keyword>
<evidence type="ECO:0000313" key="3">
    <source>
        <dbReference type="EMBL" id="RQP22517.1"/>
    </source>
</evidence>
<name>A0A3N7HKA9_9BURK</name>
<evidence type="ECO:0000313" key="4">
    <source>
        <dbReference type="Proteomes" id="UP000267464"/>
    </source>
</evidence>
<proteinExistence type="predicted"/>
<sequence length="271" mass="27437">MRSILAGLCCLTLAASGAHAATSNASAQLGTLHFSVTDLDLTDGVTADYSLLQSVDGPAGNGRSVARFGAADVITVENRVEGPETFGAYVPVSALSAAAQARVTLVPGGATAEASAIKDNAFAESGALSSTGYLSSAPYAFTLELTANTALTITMDAATLASAGTVCGILGDFCGSAASFVSLSGRMRVAGEGTTESVLRSDAGFLSGSAFDAKTGLLTITLFNHQAFTNSGWLDTSVYSTASVVPEPETYALMLAGLALIAGLRRRRSVR</sequence>
<comment type="caution">
    <text evidence="3">The sequence shown here is derived from an EMBL/GenBank/DDBJ whole genome shotgun (WGS) entry which is preliminary data.</text>
</comment>
<keyword evidence="4" id="KW-1185">Reference proteome</keyword>
<feature type="chain" id="PRO_5018243847" evidence="1">
    <location>
        <begin position="21"/>
        <end position="271"/>
    </location>
</feature>
<protein>
    <submittedName>
        <fullName evidence="3">PEP-CTERM sorting domain-containing protein</fullName>
    </submittedName>
</protein>
<organism evidence="3 4">
    <name type="scientific">Piscinibacter terrae</name>
    <dbReference type="NCBI Taxonomy" id="2496871"/>
    <lineage>
        <taxon>Bacteria</taxon>
        <taxon>Pseudomonadati</taxon>
        <taxon>Pseudomonadota</taxon>
        <taxon>Betaproteobacteria</taxon>
        <taxon>Burkholderiales</taxon>
        <taxon>Sphaerotilaceae</taxon>
        <taxon>Piscinibacter</taxon>
    </lineage>
</organism>
<dbReference type="InterPro" id="IPR013424">
    <property type="entry name" value="Ice-binding_C"/>
</dbReference>
<reference evidence="3 4" key="2">
    <citation type="submission" date="2018-12" db="EMBL/GenBank/DDBJ databases">
        <title>Rhizobacter gummiphilus sp. nov., a rubber-degrading bacterium isolated from the soil of a botanical garden in Japan.</title>
        <authorList>
            <person name="Shunsuke S.S."/>
        </authorList>
    </citation>
    <scope>NUCLEOTIDE SEQUENCE [LARGE SCALE GENOMIC DNA]</scope>
    <source>
        <strain evidence="3 4">S-16</strain>
    </source>
</reference>
<evidence type="ECO:0000259" key="2">
    <source>
        <dbReference type="Pfam" id="PF07589"/>
    </source>
</evidence>
<accession>A0A3N7HKA9</accession>
<reference evidence="3 4" key="1">
    <citation type="submission" date="2018-08" db="EMBL/GenBank/DDBJ databases">
        <authorList>
            <person name="Khan S.A."/>
            <person name="Jeon C.O."/>
            <person name="Chun B.H."/>
            <person name="Jeong S.E."/>
        </authorList>
    </citation>
    <scope>NUCLEOTIDE SEQUENCE [LARGE SCALE GENOMIC DNA]</scope>
    <source>
        <strain evidence="3 4">S-16</strain>
    </source>
</reference>
<dbReference type="EMBL" id="QUSW01000007">
    <property type="protein sequence ID" value="RQP22517.1"/>
    <property type="molecule type" value="Genomic_DNA"/>
</dbReference>
<evidence type="ECO:0000256" key="1">
    <source>
        <dbReference type="SAM" id="SignalP"/>
    </source>
</evidence>
<feature type="domain" description="Ice-binding protein C-terminal" evidence="2">
    <location>
        <begin position="245"/>
        <end position="267"/>
    </location>
</feature>
<feature type="signal peptide" evidence="1">
    <location>
        <begin position="1"/>
        <end position="20"/>
    </location>
</feature>
<gene>
    <name evidence="3" type="ORF">DZC73_23115</name>
</gene>
<dbReference type="AlphaFoldDB" id="A0A3N7HKA9"/>
<dbReference type="NCBIfam" id="TIGR02595">
    <property type="entry name" value="PEP_CTERM"/>
    <property type="match status" value="1"/>
</dbReference>
<dbReference type="RefSeq" id="WP_124542738.1">
    <property type="nucleotide sequence ID" value="NZ_QUSW01000007.1"/>
</dbReference>
<dbReference type="Pfam" id="PF07589">
    <property type="entry name" value="PEP-CTERM"/>
    <property type="match status" value="1"/>
</dbReference>